<feature type="transmembrane region" description="Helical" evidence="1">
    <location>
        <begin position="70"/>
        <end position="90"/>
    </location>
</feature>
<evidence type="ECO:0000313" key="2">
    <source>
        <dbReference type="EMBL" id="AUW42672.1"/>
    </source>
</evidence>
<organism evidence="2 3">
    <name type="scientific">Rhizobium leguminosarum</name>
    <dbReference type="NCBI Taxonomy" id="384"/>
    <lineage>
        <taxon>Bacteria</taxon>
        <taxon>Pseudomonadati</taxon>
        <taxon>Pseudomonadota</taxon>
        <taxon>Alphaproteobacteria</taxon>
        <taxon>Hyphomicrobiales</taxon>
        <taxon>Rhizobiaceae</taxon>
        <taxon>Rhizobium/Agrobacterium group</taxon>
        <taxon>Rhizobium</taxon>
    </lineage>
</organism>
<keyword evidence="1" id="KW-0472">Membrane</keyword>
<name>A0A2K9Z349_RHILE</name>
<dbReference type="EMBL" id="CP025012">
    <property type="protein sequence ID" value="AUW42672.1"/>
    <property type="molecule type" value="Genomic_DNA"/>
</dbReference>
<evidence type="ECO:0000313" key="3">
    <source>
        <dbReference type="Proteomes" id="UP000238523"/>
    </source>
</evidence>
<dbReference type="AlphaFoldDB" id="A0A2K9Z349"/>
<accession>A0A2K9Z349</accession>
<evidence type="ECO:0000256" key="1">
    <source>
        <dbReference type="SAM" id="Phobius"/>
    </source>
</evidence>
<keyword evidence="1" id="KW-0812">Transmembrane</keyword>
<feature type="transmembrane region" description="Helical" evidence="1">
    <location>
        <begin position="96"/>
        <end position="118"/>
    </location>
</feature>
<dbReference type="RefSeq" id="WP_105006206.1">
    <property type="nucleotide sequence ID" value="NZ_CP025012.1"/>
</dbReference>
<evidence type="ECO:0008006" key="4">
    <source>
        <dbReference type="Google" id="ProtNLM"/>
    </source>
</evidence>
<sequence>MTAALFRITACIESLTGIALFLVPDTVARLLLGAALPGAGLAVARLTGIALLSLAVMAWVGRQISGRSPALAAVLTYNLLAAIYLSALVVEGAFVGNLLLPATLLHGVLGVLLVRAWFRAGKDG</sequence>
<dbReference type="Proteomes" id="UP000238523">
    <property type="component" value="Chromosome"/>
</dbReference>
<feature type="transmembrane region" description="Helical" evidence="1">
    <location>
        <begin position="5"/>
        <end position="23"/>
    </location>
</feature>
<gene>
    <name evidence="2" type="ORF">CUJ84_Chr002314</name>
</gene>
<feature type="transmembrane region" description="Helical" evidence="1">
    <location>
        <begin position="35"/>
        <end position="58"/>
    </location>
</feature>
<proteinExistence type="predicted"/>
<protein>
    <recommendedName>
        <fullName evidence="4">Integral membrane protein</fullName>
    </recommendedName>
</protein>
<keyword evidence="1" id="KW-1133">Transmembrane helix</keyword>
<reference evidence="2 3" key="1">
    <citation type="submission" date="2017-11" db="EMBL/GenBank/DDBJ databases">
        <title>Complete genome of Rhizobium leguminosarum Norway, an ineffective micro-symbiont.</title>
        <authorList>
            <person name="Hoffrichter A."/>
            <person name="Liang J."/>
            <person name="Brachmann A."/>
            <person name="Marin M."/>
        </authorList>
    </citation>
    <scope>NUCLEOTIDE SEQUENCE [LARGE SCALE GENOMIC DNA]</scope>
    <source>
        <strain evidence="2 3">Norway</strain>
    </source>
</reference>